<protein>
    <submittedName>
        <fullName evidence="1">5'-nucleotidase</fullName>
    </submittedName>
</protein>
<dbReference type="GO" id="GO:0009117">
    <property type="term" value="P:nucleotide metabolic process"/>
    <property type="evidence" value="ECO:0007669"/>
    <property type="project" value="InterPro"/>
</dbReference>
<dbReference type="RefSeq" id="WP_110394128.1">
    <property type="nucleotide sequence ID" value="NZ_JBHUHB010000001.1"/>
</dbReference>
<keyword evidence="2" id="KW-1185">Reference proteome</keyword>
<evidence type="ECO:0000313" key="2">
    <source>
        <dbReference type="Proteomes" id="UP000247978"/>
    </source>
</evidence>
<accession>A0A2V3W5L4</accession>
<dbReference type="GO" id="GO:0005737">
    <property type="term" value="C:cytoplasm"/>
    <property type="evidence" value="ECO:0007669"/>
    <property type="project" value="InterPro"/>
</dbReference>
<name>A0A2V3W5L4_9BACI</name>
<sequence>MVYDLTGKLVVAIASSALFDLKESDKVFTTEGESTYRKYQRENETEILQQGVVYPLVKRLLDLNDGESQPIEVVLFSRNDPDTGLRVFNSIEHYGLDITRAVFVTGKNPFKYLEAFNASLFLSANKDDVREAIEHGFPAGYVSETDYEDNEADSELRMAFDFDAVLADDASEKVFQTKGLEAYREHESKHGSTPMGTGPLYNFLTKICKIQKAELEKERQKLDYHSKIRIAVCTARNAPAHKRVVTTLREWDIRVDEAFFLGGMNKSNVLEIYQPHIFFDDQTTHIKSISKQFPSVHVPYGVANE</sequence>
<evidence type="ECO:0000313" key="1">
    <source>
        <dbReference type="EMBL" id="PXW89402.1"/>
    </source>
</evidence>
<dbReference type="GO" id="GO:0008253">
    <property type="term" value="F:5'-nucleotidase activity"/>
    <property type="evidence" value="ECO:0007669"/>
    <property type="project" value="InterPro"/>
</dbReference>
<gene>
    <name evidence="1" type="ORF">DFR56_102179</name>
</gene>
<comment type="caution">
    <text evidence="1">The sequence shown here is derived from an EMBL/GenBank/DDBJ whole genome shotgun (WGS) entry which is preliminary data.</text>
</comment>
<dbReference type="Pfam" id="PF06189">
    <property type="entry name" value="5-nucleotidase"/>
    <property type="match status" value="1"/>
</dbReference>
<organism evidence="1 2">
    <name type="scientific">Pseudogracilibacillus auburnensis</name>
    <dbReference type="NCBI Taxonomy" id="1494959"/>
    <lineage>
        <taxon>Bacteria</taxon>
        <taxon>Bacillati</taxon>
        <taxon>Bacillota</taxon>
        <taxon>Bacilli</taxon>
        <taxon>Bacillales</taxon>
        <taxon>Bacillaceae</taxon>
        <taxon>Pseudogracilibacillus</taxon>
    </lineage>
</organism>
<dbReference type="PANTHER" id="PTHR31367">
    <property type="entry name" value="CYTOSOLIC 5'-NUCLEOTIDASE 1 FAMILY MEMBER"/>
    <property type="match status" value="1"/>
</dbReference>
<dbReference type="AlphaFoldDB" id="A0A2V3W5L4"/>
<dbReference type="EMBL" id="QJJQ01000002">
    <property type="protein sequence ID" value="PXW89402.1"/>
    <property type="molecule type" value="Genomic_DNA"/>
</dbReference>
<proteinExistence type="predicted"/>
<reference evidence="1 2" key="1">
    <citation type="submission" date="2018-05" db="EMBL/GenBank/DDBJ databases">
        <title>Genomic Encyclopedia of Type Strains, Phase IV (KMG-IV): sequencing the most valuable type-strain genomes for metagenomic binning, comparative biology and taxonomic classification.</title>
        <authorList>
            <person name="Goeker M."/>
        </authorList>
    </citation>
    <scope>NUCLEOTIDE SEQUENCE [LARGE SCALE GENOMIC DNA]</scope>
    <source>
        <strain evidence="1 2">DSM 28556</strain>
    </source>
</reference>
<dbReference type="OrthoDB" id="9778569at2"/>
<dbReference type="Proteomes" id="UP000247978">
    <property type="component" value="Unassembled WGS sequence"/>
</dbReference>
<dbReference type="PANTHER" id="PTHR31367:SF5">
    <property type="entry name" value="CYTOSOLIC 5'-NUCLEOTIDASE 1A"/>
    <property type="match status" value="1"/>
</dbReference>
<dbReference type="InterPro" id="IPR010394">
    <property type="entry name" value="5-nucleotidase"/>
</dbReference>
<dbReference type="GO" id="GO:0000287">
    <property type="term" value="F:magnesium ion binding"/>
    <property type="evidence" value="ECO:0007669"/>
    <property type="project" value="InterPro"/>
</dbReference>
<dbReference type="GO" id="GO:0000166">
    <property type="term" value="F:nucleotide binding"/>
    <property type="evidence" value="ECO:0007669"/>
    <property type="project" value="InterPro"/>
</dbReference>